<dbReference type="Pfam" id="PF01022">
    <property type="entry name" value="HTH_5"/>
    <property type="match status" value="1"/>
</dbReference>
<dbReference type="PROSITE" id="PS50987">
    <property type="entry name" value="HTH_ARSR_2"/>
    <property type="match status" value="1"/>
</dbReference>
<keyword evidence="1" id="KW-0805">Transcription regulation</keyword>
<proteinExistence type="predicted"/>
<dbReference type="SUPFAM" id="SSF46785">
    <property type="entry name" value="Winged helix' DNA-binding domain"/>
    <property type="match status" value="1"/>
</dbReference>
<name>A0A838CQM3_9BACI</name>
<dbReference type="PANTHER" id="PTHR33154">
    <property type="entry name" value="TRANSCRIPTIONAL REGULATOR, ARSR FAMILY"/>
    <property type="match status" value="1"/>
</dbReference>
<dbReference type="InterPro" id="IPR036388">
    <property type="entry name" value="WH-like_DNA-bd_sf"/>
</dbReference>
<gene>
    <name evidence="5" type="ORF">H0266_05770</name>
</gene>
<dbReference type="GO" id="GO:0003677">
    <property type="term" value="F:DNA binding"/>
    <property type="evidence" value="ECO:0007669"/>
    <property type="project" value="UniProtKB-KW"/>
</dbReference>
<dbReference type="GO" id="GO:0003700">
    <property type="term" value="F:DNA-binding transcription factor activity"/>
    <property type="evidence" value="ECO:0007669"/>
    <property type="project" value="InterPro"/>
</dbReference>
<dbReference type="PANTHER" id="PTHR33154:SF35">
    <property type="entry name" value="TRANSCRIPTIONAL REGULATOR, ARSR FAMILY"/>
    <property type="match status" value="1"/>
</dbReference>
<keyword evidence="2" id="KW-0238">DNA-binding</keyword>
<dbReference type="Gene3D" id="1.10.10.10">
    <property type="entry name" value="Winged helix-like DNA-binding domain superfamily/Winged helix DNA-binding domain"/>
    <property type="match status" value="1"/>
</dbReference>
<dbReference type="SMART" id="SM00418">
    <property type="entry name" value="HTH_ARSR"/>
    <property type="match status" value="1"/>
</dbReference>
<accession>A0A838CQM3</accession>
<evidence type="ECO:0000313" key="5">
    <source>
        <dbReference type="EMBL" id="MBA2174412.1"/>
    </source>
</evidence>
<dbReference type="InterPro" id="IPR051081">
    <property type="entry name" value="HTH_MetalResp_TranReg"/>
</dbReference>
<dbReference type="CDD" id="cd00090">
    <property type="entry name" value="HTH_ARSR"/>
    <property type="match status" value="1"/>
</dbReference>
<evidence type="ECO:0000256" key="1">
    <source>
        <dbReference type="ARBA" id="ARBA00023015"/>
    </source>
</evidence>
<protein>
    <submittedName>
        <fullName evidence="5">Metalloregulator ArsR/SmtB family transcription factor</fullName>
    </submittedName>
</protein>
<dbReference type="InterPro" id="IPR001845">
    <property type="entry name" value="HTH_ArsR_DNA-bd_dom"/>
</dbReference>
<evidence type="ECO:0000259" key="4">
    <source>
        <dbReference type="PROSITE" id="PS50987"/>
    </source>
</evidence>
<evidence type="ECO:0000256" key="2">
    <source>
        <dbReference type="ARBA" id="ARBA00023125"/>
    </source>
</evidence>
<dbReference type="NCBIfam" id="NF033788">
    <property type="entry name" value="HTH_metalloreg"/>
    <property type="match status" value="1"/>
</dbReference>
<dbReference type="Pfam" id="PF09860">
    <property type="entry name" value="DUF2087"/>
    <property type="match status" value="1"/>
</dbReference>
<keyword evidence="3" id="KW-0804">Transcription</keyword>
<keyword evidence="6" id="KW-1185">Reference proteome</keyword>
<dbReference type="InterPro" id="IPR011991">
    <property type="entry name" value="ArsR-like_HTH"/>
</dbReference>
<organism evidence="5 6">
    <name type="scientific">Halobacillus locisalis</name>
    <dbReference type="NCBI Taxonomy" id="220753"/>
    <lineage>
        <taxon>Bacteria</taxon>
        <taxon>Bacillati</taxon>
        <taxon>Bacillota</taxon>
        <taxon>Bacilli</taxon>
        <taxon>Bacillales</taxon>
        <taxon>Bacillaceae</taxon>
        <taxon>Halobacillus</taxon>
    </lineage>
</organism>
<dbReference type="AlphaFoldDB" id="A0A838CQM3"/>
<dbReference type="RefSeq" id="WP_181471410.1">
    <property type="nucleotide sequence ID" value="NZ_JACEFG010000001.1"/>
</dbReference>
<sequence length="199" mass="23709">MQLEKMVAFHKAIGDPTRIRIIALLRNKPLHGQAIAEKLALKPPTITHHVKRLKDSGVVYSRRDKNTIYFHLDTKRLEFMSTSILRIGDDQIVKAYEMKMSDKEKLKILHSFITQDGRLKQLPSKLKKKIVILSYFAQGFEPGKVYEETEVNEYIQTFYDDFATIRREWIMQQFMYRENNRYERNPTEMWPIIVESKKR</sequence>
<reference evidence="5 6" key="1">
    <citation type="journal article" date="2004" name="Extremophiles">
        <title>Halobacillus locisalis sp. nov., a halophilic bacterium isolated from a marine solar saltern of the Yellow Sea in Korea.</title>
        <authorList>
            <person name="Yoon J.H."/>
            <person name="Kang K.H."/>
            <person name="Oh T.K."/>
            <person name="Park Y.H."/>
        </authorList>
    </citation>
    <scope>NUCLEOTIDE SEQUENCE [LARGE SCALE GENOMIC DNA]</scope>
    <source>
        <strain evidence="5 6">KCTC 3788</strain>
    </source>
</reference>
<dbReference type="Proteomes" id="UP000571017">
    <property type="component" value="Unassembled WGS sequence"/>
</dbReference>
<comment type="caution">
    <text evidence="5">The sequence shown here is derived from an EMBL/GenBank/DDBJ whole genome shotgun (WGS) entry which is preliminary data.</text>
</comment>
<dbReference type="EMBL" id="JACEFG010000001">
    <property type="protein sequence ID" value="MBA2174412.1"/>
    <property type="molecule type" value="Genomic_DNA"/>
</dbReference>
<evidence type="ECO:0000313" key="6">
    <source>
        <dbReference type="Proteomes" id="UP000571017"/>
    </source>
</evidence>
<evidence type="ECO:0000256" key="3">
    <source>
        <dbReference type="ARBA" id="ARBA00023163"/>
    </source>
</evidence>
<dbReference type="InterPro" id="IPR018656">
    <property type="entry name" value="DUF2087"/>
</dbReference>
<feature type="domain" description="HTH arsR-type" evidence="4">
    <location>
        <begin position="1"/>
        <end position="92"/>
    </location>
</feature>
<dbReference type="InterPro" id="IPR036390">
    <property type="entry name" value="WH_DNA-bd_sf"/>
</dbReference>